<dbReference type="RefSeq" id="WP_202655719.1">
    <property type="nucleotide sequence ID" value="NZ_JAESWB010000340.1"/>
</dbReference>
<sequence>MKKVMFLGGAMMQLPAIKYAKKQGYYTILCDYLADNPGQYYANEYYCVSTTDKEAVLAIAIEKEIDGVFAYVSDPAAPTAAYVANQLNLPSNPYESVVILTKKDLFRKFLQDNGFNCPKADSFKTLKEAREKIKEFHFPIIVKPVDTSASRGISLVKSIEEIEQAFLNAISQSKEKKVIIEEYIEMSHDYQIGGDVFVLDGKLAFCGFLNCHRNKQLNPLIPIGKSYPVMIEDEKAELIRQELQRIIDLLDIKMGAMNIEAVFGKDHKPYFIEIGPRNGGNMISNLLELITGIDFVQASVECAIGNHSIRMDFEPKEEYYSSYTLHSAKQGILTDITFSKAIEENIISKYIYKDQGTAIDIFTAGNKALGFVFLKFDSLEEQLYKMDHMNQYITVNVL</sequence>
<keyword evidence="1" id="KW-0436">Ligase</keyword>
<evidence type="ECO:0000313" key="6">
    <source>
        <dbReference type="EMBL" id="MBL4954471.1"/>
    </source>
</evidence>
<evidence type="ECO:0000259" key="5">
    <source>
        <dbReference type="PROSITE" id="PS50975"/>
    </source>
</evidence>
<dbReference type="InterPro" id="IPR016185">
    <property type="entry name" value="PreATP-grasp_dom_sf"/>
</dbReference>
<evidence type="ECO:0000256" key="1">
    <source>
        <dbReference type="ARBA" id="ARBA00022598"/>
    </source>
</evidence>
<dbReference type="Gene3D" id="3.30.470.20">
    <property type="entry name" value="ATP-grasp fold, B domain"/>
    <property type="match status" value="1"/>
</dbReference>
<dbReference type="PANTHER" id="PTHR43585">
    <property type="entry name" value="FUMIPYRROLE BIOSYNTHESIS PROTEIN C"/>
    <property type="match status" value="1"/>
</dbReference>
<dbReference type="Proteomes" id="UP000623967">
    <property type="component" value="Unassembled WGS sequence"/>
</dbReference>
<keyword evidence="2 4" id="KW-0547">Nucleotide-binding</keyword>
<reference evidence="6 7" key="1">
    <citation type="submission" date="2021-01" db="EMBL/GenBank/DDBJ databases">
        <title>Genome public.</title>
        <authorList>
            <person name="Liu C."/>
            <person name="Sun Q."/>
        </authorList>
    </citation>
    <scope>NUCLEOTIDE SEQUENCE [LARGE SCALE GENOMIC DNA]</scope>
    <source>
        <strain evidence="6 7">YIM B02564</strain>
    </source>
</reference>
<dbReference type="Pfam" id="PF02786">
    <property type="entry name" value="CPSase_L_D2"/>
    <property type="match status" value="1"/>
</dbReference>
<evidence type="ECO:0000256" key="3">
    <source>
        <dbReference type="ARBA" id="ARBA00022840"/>
    </source>
</evidence>
<dbReference type="InterPro" id="IPR013815">
    <property type="entry name" value="ATP_grasp_subdomain_1"/>
</dbReference>
<keyword evidence="3 4" id="KW-0067">ATP-binding</keyword>
<evidence type="ECO:0000313" key="7">
    <source>
        <dbReference type="Proteomes" id="UP000623967"/>
    </source>
</evidence>
<dbReference type="PROSITE" id="PS50975">
    <property type="entry name" value="ATP_GRASP"/>
    <property type="match status" value="1"/>
</dbReference>
<accession>A0ABS1TT27</accession>
<gene>
    <name evidence="6" type="ORF">JK635_20130</name>
</gene>
<protein>
    <submittedName>
        <fullName evidence="6">ATP-grasp domain-containing protein</fullName>
    </submittedName>
</protein>
<evidence type="ECO:0000256" key="2">
    <source>
        <dbReference type="ARBA" id="ARBA00022741"/>
    </source>
</evidence>
<dbReference type="InterPro" id="IPR011761">
    <property type="entry name" value="ATP-grasp"/>
</dbReference>
<keyword evidence="7" id="KW-1185">Reference proteome</keyword>
<dbReference type="InterPro" id="IPR052032">
    <property type="entry name" value="ATP-dep_AA_Ligase"/>
</dbReference>
<dbReference type="SUPFAM" id="SSF56059">
    <property type="entry name" value="Glutathione synthetase ATP-binding domain-like"/>
    <property type="match status" value="1"/>
</dbReference>
<dbReference type="InterPro" id="IPR005479">
    <property type="entry name" value="CPAse_ATP-bd"/>
</dbReference>
<dbReference type="EMBL" id="JAESWB010000340">
    <property type="protein sequence ID" value="MBL4954471.1"/>
    <property type="molecule type" value="Genomic_DNA"/>
</dbReference>
<dbReference type="Gene3D" id="3.30.1490.20">
    <property type="entry name" value="ATP-grasp fold, A domain"/>
    <property type="match status" value="1"/>
</dbReference>
<comment type="caution">
    <text evidence="6">The sequence shown here is derived from an EMBL/GenBank/DDBJ whole genome shotgun (WGS) entry which is preliminary data.</text>
</comment>
<organism evidence="6 7">
    <name type="scientific">Neobacillus paridis</name>
    <dbReference type="NCBI Taxonomy" id="2803862"/>
    <lineage>
        <taxon>Bacteria</taxon>
        <taxon>Bacillati</taxon>
        <taxon>Bacillota</taxon>
        <taxon>Bacilli</taxon>
        <taxon>Bacillales</taxon>
        <taxon>Bacillaceae</taxon>
        <taxon>Neobacillus</taxon>
    </lineage>
</organism>
<name>A0ABS1TT27_9BACI</name>
<evidence type="ECO:0000256" key="4">
    <source>
        <dbReference type="PROSITE-ProRule" id="PRU00409"/>
    </source>
</evidence>
<feature type="domain" description="ATP-grasp" evidence="5">
    <location>
        <begin position="107"/>
        <end position="304"/>
    </location>
</feature>
<proteinExistence type="predicted"/>
<dbReference type="PANTHER" id="PTHR43585:SF2">
    <property type="entry name" value="ATP-GRASP ENZYME FSQD"/>
    <property type="match status" value="1"/>
</dbReference>
<dbReference type="SUPFAM" id="SSF52440">
    <property type="entry name" value="PreATP-grasp domain"/>
    <property type="match status" value="1"/>
</dbReference>
<dbReference type="Gene3D" id="3.40.50.20">
    <property type="match status" value="1"/>
</dbReference>